<dbReference type="EMBL" id="BONJ01000008">
    <property type="protein sequence ID" value="GIG14093.1"/>
    <property type="molecule type" value="Genomic_DNA"/>
</dbReference>
<dbReference type="GO" id="GO:0016301">
    <property type="term" value="F:kinase activity"/>
    <property type="evidence" value="ECO:0007669"/>
    <property type="project" value="UniProtKB-UniRule"/>
</dbReference>
<dbReference type="Gene3D" id="3.30.200.20">
    <property type="entry name" value="Phosphorylase Kinase, domain 1"/>
    <property type="match status" value="1"/>
</dbReference>
<dbReference type="PANTHER" id="PTHR12149">
    <property type="entry name" value="FRUCTOSAMINE 3 KINASE-RELATED PROTEIN"/>
    <property type="match status" value="1"/>
</dbReference>
<dbReference type="RefSeq" id="WP_166381247.1">
    <property type="nucleotide sequence ID" value="NZ_BAAATT010000001.1"/>
</dbReference>
<comment type="caution">
    <text evidence="2">The sequence shown here is derived from an EMBL/GenBank/DDBJ whole genome shotgun (WGS) entry which is preliminary data.</text>
</comment>
<dbReference type="Proteomes" id="UP000660339">
    <property type="component" value="Unassembled WGS sequence"/>
</dbReference>
<comment type="similarity">
    <text evidence="1">Belongs to the fructosamine kinase family.</text>
</comment>
<sequence length="297" mass="32148">MDLAYLRAHPHLLPTFLHHQRIRETPVDGGSICHTSRLTFDDGESIFTKSWPEAAGRAPDGFFAAEANGLRWLAETGTVAVPEVLVDSPDLLGMAWIEHGQPSAAAAEEFGRALAGLHRAGATAFGAPWPGFHGSAPMDNTPHPGPWHAWYGERRLAAYLRLSVDRGALEPGDAARVERVLAGLDRVGGDEPPARIHGDLWTGNLLWGADGRCRVVDPAAHGGHRETDLAYLRLWGGAPFLDRILASYAETWPPADGWTDRVPLHQLSMYLLHTALFGAAFAPGVRDTTTTCLPLTT</sequence>
<reference evidence="2" key="1">
    <citation type="submission" date="2021-01" db="EMBL/GenBank/DDBJ databases">
        <title>Whole genome shotgun sequence of Catellatospora methionotrophica NBRC 14553.</title>
        <authorList>
            <person name="Komaki H."/>
            <person name="Tamura T."/>
        </authorList>
    </citation>
    <scope>NUCLEOTIDE SEQUENCE</scope>
    <source>
        <strain evidence="2">NBRC 14553</strain>
    </source>
</reference>
<dbReference type="PANTHER" id="PTHR12149:SF8">
    <property type="entry name" value="PROTEIN-RIBULOSAMINE 3-KINASE"/>
    <property type="match status" value="1"/>
</dbReference>
<evidence type="ECO:0000313" key="3">
    <source>
        <dbReference type="Proteomes" id="UP000660339"/>
    </source>
</evidence>
<gene>
    <name evidence="2" type="ORF">Cme02nite_24250</name>
</gene>
<dbReference type="Gene3D" id="1.10.510.10">
    <property type="entry name" value="Transferase(Phosphotransferase) domain 1"/>
    <property type="match status" value="1"/>
</dbReference>
<dbReference type="PIRSF" id="PIRSF006221">
    <property type="entry name" value="Ketosamine-3-kinase"/>
    <property type="match status" value="1"/>
</dbReference>
<dbReference type="InterPro" id="IPR016477">
    <property type="entry name" value="Fructo-/Ketosamine-3-kinase"/>
</dbReference>
<name>A0A8J3L4C1_9ACTN</name>
<accession>A0A8J3L4C1</accession>
<proteinExistence type="inferred from homology"/>
<dbReference type="SUPFAM" id="SSF56112">
    <property type="entry name" value="Protein kinase-like (PK-like)"/>
    <property type="match status" value="1"/>
</dbReference>
<protein>
    <submittedName>
        <fullName evidence="2">Fructosamine kinase</fullName>
    </submittedName>
</protein>
<evidence type="ECO:0000313" key="2">
    <source>
        <dbReference type="EMBL" id="GIG14093.1"/>
    </source>
</evidence>
<dbReference type="InterPro" id="IPR011009">
    <property type="entry name" value="Kinase-like_dom_sf"/>
</dbReference>
<organism evidence="2 3">
    <name type="scientific">Catellatospora methionotrophica</name>
    <dbReference type="NCBI Taxonomy" id="121620"/>
    <lineage>
        <taxon>Bacteria</taxon>
        <taxon>Bacillati</taxon>
        <taxon>Actinomycetota</taxon>
        <taxon>Actinomycetes</taxon>
        <taxon>Micromonosporales</taxon>
        <taxon>Micromonosporaceae</taxon>
        <taxon>Catellatospora</taxon>
    </lineage>
</organism>
<keyword evidence="1" id="KW-0808">Transferase</keyword>
<dbReference type="Pfam" id="PF03881">
    <property type="entry name" value="Fructosamin_kin"/>
    <property type="match status" value="1"/>
</dbReference>
<keyword evidence="3" id="KW-1185">Reference proteome</keyword>
<dbReference type="Gene3D" id="1.20.1270.240">
    <property type="match status" value="1"/>
</dbReference>
<evidence type="ECO:0000256" key="1">
    <source>
        <dbReference type="PIRNR" id="PIRNR006221"/>
    </source>
</evidence>
<keyword evidence="1 2" id="KW-0418">Kinase</keyword>
<dbReference type="AlphaFoldDB" id="A0A8J3L4C1"/>